<protein>
    <submittedName>
        <fullName evidence="1">Uncharacterized protein</fullName>
    </submittedName>
</protein>
<dbReference type="AlphaFoldDB" id="A0A8C6GLV6"/>
<dbReference type="Proteomes" id="UP000694415">
    <property type="component" value="Unplaced"/>
</dbReference>
<name>A0A8C6GLV6_MUSSI</name>
<evidence type="ECO:0000313" key="2">
    <source>
        <dbReference type="Proteomes" id="UP000694415"/>
    </source>
</evidence>
<proteinExistence type="predicted"/>
<sequence length="79" mass="8992">MISLWKKCREKNPGLSDWLIMNIKGVVLVEWQIEIRLVGENVCPSLLNLLTSQSSIGGFPDCLRSCFRTAEWYISYGSP</sequence>
<organism evidence="1 2">
    <name type="scientific">Mus spicilegus</name>
    <name type="common">Mound-building mouse</name>
    <dbReference type="NCBI Taxonomy" id="10103"/>
    <lineage>
        <taxon>Eukaryota</taxon>
        <taxon>Metazoa</taxon>
        <taxon>Chordata</taxon>
        <taxon>Craniata</taxon>
        <taxon>Vertebrata</taxon>
        <taxon>Euteleostomi</taxon>
        <taxon>Mammalia</taxon>
        <taxon>Eutheria</taxon>
        <taxon>Euarchontoglires</taxon>
        <taxon>Glires</taxon>
        <taxon>Rodentia</taxon>
        <taxon>Myomorpha</taxon>
        <taxon>Muroidea</taxon>
        <taxon>Muridae</taxon>
        <taxon>Murinae</taxon>
        <taxon>Mus</taxon>
        <taxon>Mus</taxon>
    </lineage>
</organism>
<dbReference type="Ensembl" id="ENSMSIT00000010799.1">
    <property type="protein sequence ID" value="ENSMSIP00000008482.1"/>
    <property type="gene ID" value="ENSMSIG00000007536.1"/>
</dbReference>
<evidence type="ECO:0000313" key="1">
    <source>
        <dbReference type="Ensembl" id="ENSMSIP00000008466.1"/>
    </source>
</evidence>
<dbReference type="GeneTree" id="ENSGT00950000185498"/>
<dbReference type="Ensembl" id="ENSMSIT00000010783.1">
    <property type="protein sequence ID" value="ENSMSIP00000008466.1"/>
    <property type="gene ID" value="ENSMSIG00000007536.1"/>
</dbReference>
<accession>A0A8C6GLV6</accession>
<keyword evidence="2" id="KW-1185">Reference proteome</keyword>
<reference evidence="1" key="1">
    <citation type="submission" date="2025-05" db="UniProtKB">
        <authorList>
            <consortium name="Ensembl"/>
        </authorList>
    </citation>
    <scope>IDENTIFICATION</scope>
</reference>